<feature type="chain" id="PRO_5030932504" description="YtkA-like domain-containing protein" evidence="1">
    <location>
        <begin position="25"/>
        <end position="123"/>
    </location>
</feature>
<keyword evidence="4" id="KW-1185">Reference proteome</keyword>
<dbReference type="RefSeq" id="WP_185083688.1">
    <property type="nucleotide sequence ID" value="NZ_JACHJB010000001.1"/>
</dbReference>
<gene>
    <name evidence="3" type="ORF">FHU36_002307</name>
</gene>
<reference evidence="3 4" key="1">
    <citation type="submission" date="2020-08" db="EMBL/GenBank/DDBJ databases">
        <title>Sequencing the genomes of 1000 actinobacteria strains.</title>
        <authorList>
            <person name="Klenk H.-P."/>
        </authorList>
    </citation>
    <scope>NUCLEOTIDE SEQUENCE [LARGE SCALE GENOMIC DNA]</scope>
    <source>
        <strain evidence="3 4">DSM 45913</strain>
    </source>
</reference>
<dbReference type="InterPro" id="IPR032693">
    <property type="entry name" value="YtkA-like_dom"/>
</dbReference>
<dbReference type="Pfam" id="PF13115">
    <property type="entry name" value="YtkA"/>
    <property type="match status" value="1"/>
</dbReference>
<dbReference type="EMBL" id="JACHJB010000001">
    <property type="protein sequence ID" value="MBB6345798.1"/>
    <property type="molecule type" value="Genomic_DNA"/>
</dbReference>
<organism evidence="3 4">
    <name type="scientific">Nonomuraea muscovyensis</name>
    <dbReference type="NCBI Taxonomy" id="1124761"/>
    <lineage>
        <taxon>Bacteria</taxon>
        <taxon>Bacillati</taxon>
        <taxon>Actinomycetota</taxon>
        <taxon>Actinomycetes</taxon>
        <taxon>Streptosporangiales</taxon>
        <taxon>Streptosporangiaceae</taxon>
        <taxon>Nonomuraea</taxon>
    </lineage>
</organism>
<proteinExistence type="predicted"/>
<feature type="domain" description="YtkA-like" evidence="2">
    <location>
        <begin position="57"/>
        <end position="104"/>
    </location>
</feature>
<name>A0A7X0EVT0_9ACTN</name>
<accession>A0A7X0EVT0</accession>
<evidence type="ECO:0000313" key="3">
    <source>
        <dbReference type="EMBL" id="MBB6345798.1"/>
    </source>
</evidence>
<feature type="signal peptide" evidence="1">
    <location>
        <begin position="1"/>
        <end position="24"/>
    </location>
</feature>
<evidence type="ECO:0000256" key="1">
    <source>
        <dbReference type="SAM" id="SignalP"/>
    </source>
</evidence>
<dbReference type="AlphaFoldDB" id="A0A7X0EVT0"/>
<evidence type="ECO:0000313" key="4">
    <source>
        <dbReference type="Proteomes" id="UP000583800"/>
    </source>
</evidence>
<sequence>MKRILALCAVAAAAVTLFVLGRTAASEPITIRSTGAHYAVTVLIDGRTAEVRLDRGDADTVTLSAVMPHMGHAMPEVTTREREPGRFQAEGEVFTMAGAWELSVRLAGAAAEEVLTVKALVTD</sequence>
<protein>
    <recommendedName>
        <fullName evidence="2">YtkA-like domain-containing protein</fullName>
    </recommendedName>
</protein>
<dbReference type="Proteomes" id="UP000583800">
    <property type="component" value="Unassembled WGS sequence"/>
</dbReference>
<evidence type="ECO:0000259" key="2">
    <source>
        <dbReference type="Pfam" id="PF13115"/>
    </source>
</evidence>
<comment type="caution">
    <text evidence="3">The sequence shown here is derived from an EMBL/GenBank/DDBJ whole genome shotgun (WGS) entry which is preliminary data.</text>
</comment>
<keyword evidence="1" id="KW-0732">Signal</keyword>